<dbReference type="GO" id="GO:0046872">
    <property type="term" value="F:metal ion binding"/>
    <property type="evidence" value="ECO:0007669"/>
    <property type="project" value="UniProtKB-KW"/>
</dbReference>
<dbReference type="EMBL" id="CP014163">
    <property type="protein sequence ID" value="AMB98830.1"/>
    <property type="molecule type" value="Genomic_DNA"/>
</dbReference>
<gene>
    <name evidence="2" type="ORF">AWM75_01950</name>
</gene>
<dbReference type="AlphaFoldDB" id="A0A109RHM6"/>
<dbReference type="SUPFAM" id="SSF52467">
    <property type="entry name" value="DHS-like NAD/FAD-binding domain"/>
    <property type="match status" value="1"/>
</dbReference>
<name>A0A109RHM6_9LACT</name>
<keyword evidence="1" id="KW-0862">Zinc</keyword>
<dbReference type="STRING" id="128944.AWM75_01950"/>
<keyword evidence="3" id="KW-1185">Reference proteome</keyword>
<dbReference type="KEGG" id="auh:AWM75_01950"/>
<dbReference type="InterPro" id="IPR026590">
    <property type="entry name" value="Ssirtuin_cat_dom"/>
</dbReference>
<evidence type="ECO:0000313" key="3">
    <source>
        <dbReference type="Proteomes" id="UP000062260"/>
    </source>
</evidence>
<dbReference type="InterPro" id="IPR029035">
    <property type="entry name" value="DHS-like_NAD/FAD-binding_dom"/>
</dbReference>
<feature type="binding site" evidence="1">
    <location>
        <position position="152"/>
    </location>
    <ligand>
        <name>Zn(2+)</name>
        <dbReference type="ChEBI" id="CHEBI:29105"/>
    </ligand>
</feature>
<feature type="binding site" evidence="1">
    <location>
        <position position="148"/>
    </location>
    <ligand>
        <name>Zn(2+)</name>
        <dbReference type="ChEBI" id="CHEBI:29105"/>
    </ligand>
</feature>
<sequence length="302" mass="34513">MTWTWQSELAASAGLADHLRLKYLLDQSDYVLFGVGAGMGAADGFSYVGPRFTENFADFINKYGWFDLFQASVFEFPTLEEEWAFFSRFVDLNYLSQPVGPSYLALKELASRYPSHVITSNADNAFEAAGFDANQVFDVQGKYNLLQCSRGCHAKRYPNEALMKKMLASQDKMLVPSELVPYCPKCGAPMALNRRNHTDWMVEDQKFYQDQARFIDFLQAAKQKRLVLLELGCGYMAPQVIKHPFQQFTEAFNNVLYVTVNLKDYHIPHAIRDRSLWINQDIKVLMSNLAASYDNNKEVGDH</sequence>
<comment type="caution">
    <text evidence="1">Lacks conserved residue(s) required for the propagation of feature annotation.</text>
</comment>
<protein>
    <submittedName>
        <fullName evidence="2">Uncharacterized protein</fullName>
    </submittedName>
</protein>
<evidence type="ECO:0000313" key="2">
    <source>
        <dbReference type="EMBL" id="AMB98830.1"/>
    </source>
</evidence>
<reference evidence="3" key="2">
    <citation type="submission" date="2016-01" db="EMBL/GenBank/DDBJ databases">
        <title>Six Aerococcus type strain genome sequencing and assembly using PacBio and Illumina Hiseq.</title>
        <authorList>
            <person name="Carkaci D."/>
            <person name="Dargis R."/>
            <person name="Nielsen X.C."/>
            <person name="Skovgaard O."/>
            <person name="Fuursted K."/>
            <person name="Christensen J.J."/>
        </authorList>
    </citation>
    <scope>NUCLEOTIDE SEQUENCE [LARGE SCALE GENOMIC DNA]</scope>
    <source>
        <strain evidence="3">CCUG42038B</strain>
    </source>
</reference>
<evidence type="ECO:0000256" key="1">
    <source>
        <dbReference type="PROSITE-ProRule" id="PRU00236"/>
    </source>
</evidence>
<organism evidence="2 3">
    <name type="scientific">Aerococcus urinaehominis</name>
    <dbReference type="NCBI Taxonomy" id="128944"/>
    <lineage>
        <taxon>Bacteria</taxon>
        <taxon>Bacillati</taxon>
        <taxon>Bacillota</taxon>
        <taxon>Bacilli</taxon>
        <taxon>Lactobacillales</taxon>
        <taxon>Aerococcaceae</taxon>
        <taxon>Aerococcus</taxon>
    </lineage>
</organism>
<feature type="binding site" evidence="1">
    <location>
        <position position="186"/>
    </location>
    <ligand>
        <name>Zn(2+)</name>
        <dbReference type="ChEBI" id="CHEBI:29105"/>
    </ligand>
</feature>
<dbReference type="PROSITE" id="PS50305">
    <property type="entry name" value="SIRTUIN"/>
    <property type="match status" value="1"/>
</dbReference>
<feature type="binding site" evidence="1">
    <location>
        <position position="183"/>
    </location>
    <ligand>
        <name>Zn(2+)</name>
        <dbReference type="ChEBI" id="CHEBI:29105"/>
    </ligand>
</feature>
<dbReference type="RefSeq" id="WP_067977593.1">
    <property type="nucleotide sequence ID" value="NZ_CP014163.1"/>
</dbReference>
<reference evidence="2 3" key="1">
    <citation type="journal article" date="2016" name="Genome Announc.">
        <title>Complete Genome Sequences of Aerococcus christensenii CCUG 28831T, Aerococcus sanguinicola CCUG 43001T, Aerococcus urinae CCUG 36881T, Aerococcus urinaeequi CCUG 28094T, Aerococcus urinaehominis CCUG 42038 BT, and Aerococcus viridans CCUG 4311T.</title>
        <authorList>
            <person name="Carkaci D."/>
            <person name="Dargis R."/>
            <person name="Nielsen X.C."/>
            <person name="Skovgaard O."/>
            <person name="Fuursted K."/>
            <person name="Christensen J.J."/>
        </authorList>
    </citation>
    <scope>NUCLEOTIDE SEQUENCE [LARGE SCALE GENOMIC DNA]</scope>
    <source>
        <strain evidence="2 3">CCUG42038B</strain>
    </source>
</reference>
<dbReference type="Gene3D" id="3.40.50.1220">
    <property type="entry name" value="TPP-binding domain"/>
    <property type="match status" value="1"/>
</dbReference>
<proteinExistence type="predicted"/>
<dbReference type="Proteomes" id="UP000062260">
    <property type="component" value="Chromosome"/>
</dbReference>
<accession>A0A109RHM6</accession>
<dbReference type="OrthoDB" id="394960at2"/>
<keyword evidence="1" id="KW-0479">Metal-binding</keyword>